<gene>
    <name evidence="2" type="ORF">FOIG_10564</name>
</gene>
<dbReference type="HOGENOM" id="CLU_2904260_0_0_1"/>
<reference evidence="2" key="1">
    <citation type="submission" date="2011-11" db="EMBL/GenBank/DDBJ databases">
        <title>The Genome Sequence of Fusarium oxysporum II5.</title>
        <authorList>
            <consortium name="The Broad Institute Genome Sequencing Platform"/>
            <person name="Ma L.-J."/>
            <person name="Gale L.R."/>
            <person name="Schwartz D.C."/>
            <person name="Zhou S."/>
            <person name="Corby-Kistler H."/>
            <person name="Young S.K."/>
            <person name="Zeng Q."/>
            <person name="Gargeya S."/>
            <person name="Fitzgerald M."/>
            <person name="Haas B."/>
            <person name="Abouelleil A."/>
            <person name="Alvarado L."/>
            <person name="Arachchi H.M."/>
            <person name="Berlin A."/>
            <person name="Brown A."/>
            <person name="Chapman S.B."/>
            <person name="Chen Z."/>
            <person name="Dunbar C."/>
            <person name="Freedman E."/>
            <person name="Gearin G."/>
            <person name="Goldberg J."/>
            <person name="Griggs A."/>
            <person name="Gujja S."/>
            <person name="Heiman D."/>
            <person name="Howarth C."/>
            <person name="Larson L."/>
            <person name="Lui A."/>
            <person name="MacDonald P.J.P."/>
            <person name="Montmayeur A."/>
            <person name="Murphy C."/>
            <person name="Neiman D."/>
            <person name="Pearson M."/>
            <person name="Priest M."/>
            <person name="Roberts A."/>
            <person name="Saif S."/>
            <person name="Shea T."/>
            <person name="Shenoy N."/>
            <person name="Sisk P."/>
            <person name="Stolte C."/>
            <person name="Sykes S."/>
            <person name="Wortman J."/>
            <person name="Nusbaum C."/>
            <person name="Birren B."/>
        </authorList>
    </citation>
    <scope>NUCLEOTIDE SEQUENCE [LARGE SCALE GENOMIC DNA]</scope>
    <source>
        <strain evidence="2">54006</strain>
    </source>
</reference>
<dbReference type="EMBL" id="KK036127">
    <property type="protein sequence ID" value="EXL97532.1"/>
    <property type="molecule type" value="Genomic_DNA"/>
</dbReference>
<dbReference type="VEuPathDB" id="FungiDB:FOIG_10564"/>
<evidence type="ECO:0008006" key="3">
    <source>
        <dbReference type="Google" id="ProtNLM"/>
    </source>
</evidence>
<proteinExistence type="predicted"/>
<dbReference type="Proteomes" id="UP000030685">
    <property type="component" value="Unassembled WGS sequence"/>
</dbReference>
<accession>X0J8S6</accession>
<dbReference type="RefSeq" id="XP_031059622.1">
    <property type="nucleotide sequence ID" value="XM_031210911.1"/>
</dbReference>
<evidence type="ECO:0000256" key="1">
    <source>
        <dbReference type="SAM" id="SignalP"/>
    </source>
</evidence>
<feature type="chain" id="PRO_5004942418" description="Extracellular membrane protein CFEM domain-containing protein" evidence="1">
    <location>
        <begin position="20"/>
        <end position="62"/>
    </location>
</feature>
<reference evidence="2" key="2">
    <citation type="submission" date="2014-03" db="EMBL/GenBank/DDBJ databases">
        <title>The Genome Annotation of Fusarium oxysporum II5.</title>
        <authorList>
            <consortium name="The Broad Institute Genomics Platform"/>
            <person name="Ma L.-J."/>
            <person name="Corby-Kistler H."/>
            <person name="Broz K."/>
            <person name="Gale L.R."/>
            <person name="Jonkers W."/>
            <person name="O'Donnell K."/>
            <person name="Ploetz R."/>
            <person name="Steinberg C."/>
            <person name="Schwartz D.C."/>
            <person name="VanEtten H."/>
            <person name="Zhou S."/>
            <person name="Young S.K."/>
            <person name="Zeng Q."/>
            <person name="Gargeya S."/>
            <person name="Fitzgerald M."/>
            <person name="Abouelleil A."/>
            <person name="Alvarado L."/>
            <person name="Chapman S.B."/>
            <person name="Gainer-Dewar J."/>
            <person name="Goldberg J."/>
            <person name="Griggs A."/>
            <person name="Gujja S."/>
            <person name="Hansen M."/>
            <person name="Howarth C."/>
            <person name="Imamovic A."/>
            <person name="Ireland A."/>
            <person name="Larimer J."/>
            <person name="McCowan C."/>
            <person name="Murphy C."/>
            <person name="Pearson M."/>
            <person name="Poon T.W."/>
            <person name="Priest M."/>
            <person name="Roberts A."/>
            <person name="Saif S."/>
            <person name="Shea T."/>
            <person name="Sykes S."/>
            <person name="Wortman J."/>
            <person name="Nusbaum C."/>
            <person name="Birren B."/>
        </authorList>
    </citation>
    <scope>NUCLEOTIDE SEQUENCE</scope>
    <source>
        <strain evidence="2">54006</strain>
    </source>
</reference>
<dbReference type="AlphaFoldDB" id="X0J8S6"/>
<organism evidence="2">
    <name type="scientific">Fusarium odoratissimum (strain NRRL 54006)</name>
    <dbReference type="NCBI Taxonomy" id="1089451"/>
    <lineage>
        <taxon>Eukaryota</taxon>
        <taxon>Fungi</taxon>
        <taxon>Dikarya</taxon>
        <taxon>Ascomycota</taxon>
        <taxon>Pezizomycotina</taxon>
        <taxon>Sordariomycetes</taxon>
        <taxon>Hypocreomycetidae</taxon>
        <taxon>Hypocreales</taxon>
        <taxon>Nectriaceae</taxon>
        <taxon>Fusarium</taxon>
        <taxon>Fusarium oxysporum species complex</taxon>
        <taxon>Fusarium oxysporum f. sp. cubense (strain race 4)</taxon>
    </lineage>
</organism>
<sequence length="62" mass="6714">MKFNLVLISLAALASQALADPHGLCACQKRTNGPTNDDATQACCSRVNAQLSENKHTWLKMI</sequence>
<dbReference type="GeneID" id="42035739"/>
<feature type="signal peptide" evidence="1">
    <location>
        <begin position="1"/>
        <end position="19"/>
    </location>
</feature>
<keyword evidence="1" id="KW-0732">Signal</keyword>
<evidence type="ECO:0000313" key="2">
    <source>
        <dbReference type="EMBL" id="EXL97532.1"/>
    </source>
</evidence>
<protein>
    <recommendedName>
        <fullName evidence="3">Extracellular membrane protein CFEM domain-containing protein</fullName>
    </recommendedName>
</protein>
<name>X0J8S6_FUSO5</name>